<reference evidence="1" key="2">
    <citation type="journal article" date="2015" name="Fish Shellfish Immunol.">
        <title>Early steps in the European eel (Anguilla anguilla)-Vibrio vulnificus interaction in the gills: Role of the RtxA13 toxin.</title>
        <authorList>
            <person name="Callol A."/>
            <person name="Pajuelo D."/>
            <person name="Ebbesson L."/>
            <person name="Teles M."/>
            <person name="MacKenzie S."/>
            <person name="Amaro C."/>
        </authorList>
    </citation>
    <scope>NUCLEOTIDE SEQUENCE</scope>
</reference>
<proteinExistence type="predicted"/>
<accession>A0A0E9P6E8</accession>
<organism evidence="1">
    <name type="scientific">Anguilla anguilla</name>
    <name type="common">European freshwater eel</name>
    <name type="synonym">Muraena anguilla</name>
    <dbReference type="NCBI Taxonomy" id="7936"/>
    <lineage>
        <taxon>Eukaryota</taxon>
        <taxon>Metazoa</taxon>
        <taxon>Chordata</taxon>
        <taxon>Craniata</taxon>
        <taxon>Vertebrata</taxon>
        <taxon>Euteleostomi</taxon>
        <taxon>Actinopterygii</taxon>
        <taxon>Neopterygii</taxon>
        <taxon>Teleostei</taxon>
        <taxon>Anguilliformes</taxon>
        <taxon>Anguillidae</taxon>
        <taxon>Anguilla</taxon>
    </lineage>
</organism>
<sequence>MIPFIYGGKLCVRFLGPITRTPD</sequence>
<protein>
    <submittedName>
        <fullName evidence="1">Uncharacterized protein</fullName>
    </submittedName>
</protein>
<name>A0A0E9P6E8_ANGAN</name>
<reference evidence="1" key="1">
    <citation type="submission" date="2014-11" db="EMBL/GenBank/DDBJ databases">
        <authorList>
            <person name="Amaro Gonzalez C."/>
        </authorList>
    </citation>
    <scope>NUCLEOTIDE SEQUENCE</scope>
</reference>
<dbReference type="EMBL" id="GBXM01108411">
    <property type="protein sequence ID" value="JAH00166.1"/>
    <property type="molecule type" value="Transcribed_RNA"/>
</dbReference>
<dbReference type="AlphaFoldDB" id="A0A0E9P6E8"/>
<evidence type="ECO:0000313" key="1">
    <source>
        <dbReference type="EMBL" id="JAH00166.1"/>
    </source>
</evidence>